<feature type="domain" description="RecA family profile 1" evidence="3">
    <location>
        <begin position="10"/>
        <end position="190"/>
    </location>
</feature>
<organism evidence="4 5">
    <name type="scientific">Colocasia esculenta</name>
    <name type="common">Wild taro</name>
    <name type="synonym">Arum esculentum</name>
    <dbReference type="NCBI Taxonomy" id="4460"/>
    <lineage>
        <taxon>Eukaryota</taxon>
        <taxon>Viridiplantae</taxon>
        <taxon>Streptophyta</taxon>
        <taxon>Embryophyta</taxon>
        <taxon>Tracheophyta</taxon>
        <taxon>Spermatophyta</taxon>
        <taxon>Magnoliopsida</taxon>
        <taxon>Liliopsida</taxon>
        <taxon>Araceae</taxon>
        <taxon>Aroideae</taxon>
        <taxon>Colocasieae</taxon>
        <taxon>Colocasia</taxon>
    </lineage>
</organism>
<reference evidence="4" key="1">
    <citation type="submission" date="2017-07" db="EMBL/GenBank/DDBJ databases">
        <title>Taro Niue Genome Assembly and Annotation.</title>
        <authorList>
            <person name="Atibalentja N."/>
            <person name="Keating K."/>
            <person name="Fields C.J."/>
        </authorList>
    </citation>
    <scope>NUCLEOTIDE SEQUENCE</scope>
    <source>
        <strain evidence="4">Niue_2</strain>
        <tissue evidence="4">Leaf</tissue>
    </source>
</reference>
<dbReference type="PANTHER" id="PTHR46487:SF1">
    <property type="entry name" value="DNA REPAIR PROTEIN XRCC3"/>
    <property type="match status" value="1"/>
</dbReference>
<evidence type="ECO:0000313" key="4">
    <source>
        <dbReference type="EMBL" id="MQL81399.1"/>
    </source>
</evidence>
<dbReference type="GO" id="GO:0090656">
    <property type="term" value="P:t-circle formation"/>
    <property type="evidence" value="ECO:0007669"/>
    <property type="project" value="TreeGrafter"/>
</dbReference>
<dbReference type="InterPro" id="IPR016467">
    <property type="entry name" value="DNA_recomb/repair_RecA-like"/>
</dbReference>
<sequence>MRPQNLLELPGQKCTVGCPLLDALLGGGLPCGSVTEIAGEAGAGKTQLCLQLALCAALPPSHGGLSAASLYIHTEFPFPLPRLRRLALLFPAPAASPSSSSLDHVLVRGVHTAEELLAVLDRLGSVLQRPPSGLPVKLVVVDSIAAIFRSDFDNNAADLRRRSSLFFAIAGRLKEQAARFGHSVVVTNQVVDVVGSDASSSVRVGNYESLWSSGRRVCPALGLSWANCVNSRVFLSRFEERAAKDMDQEEGSCVGAEFGKTRRRMQVVFAPHLPESSCEFVILKRGVLGIQDQGRQEQQASPTSSRRHSWLNKIAKRLPISAGIDASCSLPVAVEATLG</sequence>
<dbReference type="SMART" id="SM00382">
    <property type="entry name" value="AAA"/>
    <property type="match status" value="1"/>
</dbReference>
<dbReference type="Pfam" id="PF08423">
    <property type="entry name" value="Rad51"/>
    <property type="match status" value="1"/>
</dbReference>
<dbReference type="GO" id="GO:0005657">
    <property type="term" value="C:replication fork"/>
    <property type="evidence" value="ECO:0007669"/>
    <property type="project" value="TreeGrafter"/>
</dbReference>
<evidence type="ECO:0000313" key="5">
    <source>
        <dbReference type="Proteomes" id="UP000652761"/>
    </source>
</evidence>
<evidence type="ECO:0000256" key="2">
    <source>
        <dbReference type="ARBA" id="ARBA00022840"/>
    </source>
</evidence>
<dbReference type="EMBL" id="NMUH01000565">
    <property type="protein sequence ID" value="MQL81399.1"/>
    <property type="molecule type" value="Genomic_DNA"/>
</dbReference>
<evidence type="ECO:0000256" key="1">
    <source>
        <dbReference type="ARBA" id="ARBA00022741"/>
    </source>
</evidence>
<dbReference type="Gene3D" id="3.40.50.300">
    <property type="entry name" value="P-loop containing nucleotide triphosphate hydrolases"/>
    <property type="match status" value="1"/>
</dbReference>
<dbReference type="InterPro" id="IPR003593">
    <property type="entry name" value="AAA+_ATPase"/>
</dbReference>
<dbReference type="InterPro" id="IPR013632">
    <property type="entry name" value="Rad51_C"/>
</dbReference>
<dbReference type="GO" id="GO:0071140">
    <property type="term" value="P:resolution of mitotic recombination intermediates"/>
    <property type="evidence" value="ECO:0007669"/>
    <property type="project" value="TreeGrafter"/>
</dbReference>
<protein>
    <recommendedName>
        <fullName evidence="3">RecA family profile 1 domain-containing protein</fullName>
    </recommendedName>
</protein>
<dbReference type="PIRSF" id="PIRSF005856">
    <property type="entry name" value="Rad51"/>
    <property type="match status" value="1"/>
</dbReference>
<dbReference type="PANTHER" id="PTHR46487">
    <property type="entry name" value="DNA REPAIR PROTEIN XRCC3"/>
    <property type="match status" value="1"/>
</dbReference>
<evidence type="ECO:0000259" key="3">
    <source>
        <dbReference type="PROSITE" id="PS50162"/>
    </source>
</evidence>
<dbReference type="GO" id="GO:0033065">
    <property type="term" value="C:Rad51C-XRCC3 complex"/>
    <property type="evidence" value="ECO:0007669"/>
    <property type="project" value="TreeGrafter"/>
</dbReference>
<gene>
    <name evidence="4" type="ORF">Taro_013875</name>
</gene>
<dbReference type="GO" id="GO:0005524">
    <property type="term" value="F:ATP binding"/>
    <property type="evidence" value="ECO:0007669"/>
    <property type="project" value="UniProtKB-KW"/>
</dbReference>
<comment type="caution">
    <text evidence="4">The sequence shown here is derived from an EMBL/GenBank/DDBJ whole genome shotgun (WGS) entry which is preliminary data.</text>
</comment>
<keyword evidence="2" id="KW-0067">ATP-binding</keyword>
<proteinExistence type="predicted"/>
<dbReference type="GO" id="GO:0140664">
    <property type="term" value="F:ATP-dependent DNA damage sensor activity"/>
    <property type="evidence" value="ECO:0007669"/>
    <property type="project" value="InterPro"/>
</dbReference>
<dbReference type="PROSITE" id="PS50162">
    <property type="entry name" value="RECA_2"/>
    <property type="match status" value="1"/>
</dbReference>
<dbReference type="GO" id="GO:0000400">
    <property type="term" value="F:four-way junction DNA binding"/>
    <property type="evidence" value="ECO:0007669"/>
    <property type="project" value="TreeGrafter"/>
</dbReference>
<dbReference type="Proteomes" id="UP000652761">
    <property type="component" value="Unassembled WGS sequence"/>
</dbReference>
<name>A0A843UNE8_COLES</name>
<keyword evidence="1" id="KW-0547">Nucleotide-binding</keyword>
<dbReference type="OrthoDB" id="1861185at2759"/>
<dbReference type="InterPro" id="IPR020588">
    <property type="entry name" value="RecA_ATP-bd"/>
</dbReference>
<accession>A0A843UNE8</accession>
<keyword evidence="5" id="KW-1185">Reference proteome</keyword>
<dbReference type="AlphaFoldDB" id="A0A843UNE8"/>
<dbReference type="GO" id="GO:0045003">
    <property type="term" value="P:double-strand break repair via synthesis-dependent strand annealing"/>
    <property type="evidence" value="ECO:0007669"/>
    <property type="project" value="TreeGrafter"/>
</dbReference>
<dbReference type="SUPFAM" id="SSF52540">
    <property type="entry name" value="P-loop containing nucleoside triphosphate hydrolases"/>
    <property type="match status" value="1"/>
</dbReference>
<dbReference type="InterPro" id="IPR027417">
    <property type="entry name" value="P-loop_NTPase"/>
</dbReference>
<dbReference type="GO" id="GO:0000722">
    <property type="term" value="P:telomere maintenance via recombination"/>
    <property type="evidence" value="ECO:0007669"/>
    <property type="project" value="TreeGrafter"/>
</dbReference>